<dbReference type="InterPro" id="IPR003661">
    <property type="entry name" value="HisK_dim/P_dom"/>
</dbReference>
<dbReference type="PANTHER" id="PTHR42878">
    <property type="entry name" value="TWO-COMPONENT HISTIDINE KINASE"/>
    <property type="match status" value="1"/>
</dbReference>
<dbReference type="InterPro" id="IPR004358">
    <property type="entry name" value="Sig_transdc_His_kin-like_C"/>
</dbReference>
<evidence type="ECO:0000259" key="14">
    <source>
        <dbReference type="PROSITE" id="PS50885"/>
    </source>
</evidence>
<evidence type="ECO:0000256" key="9">
    <source>
        <dbReference type="ARBA" id="ARBA00022840"/>
    </source>
</evidence>
<proteinExistence type="predicted"/>
<dbReference type="InterPro" id="IPR036097">
    <property type="entry name" value="HisK_dim/P_sf"/>
</dbReference>
<dbReference type="SUPFAM" id="SSF47384">
    <property type="entry name" value="Homodimeric domain of signal transducing histidine kinase"/>
    <property type="match status" value="1"/>
</dbReference>
<sequence length="619" mass="70085">MRTRIVFKLFLLTAALCMLILGAVVIGQTVFFKQFYANQKVKETVKSIRHFANEYEQTPGSEKAILQLEQKFYDQYHVWITPLDRYGNMHQANDFAMEVKLDSSQEHPELSNKEIRIPLYHLVNQEEILGGKTPQLSPGMRISIYGVVKDSALIPYIIGKTGIFPPGTLGALTPAQLEGVKGQPFWENRQLEEQVNQYLHEKYSGTAETSLVTMIIGTVQAVHVPQDSFTSLSYLAPQSFFMERARAYQAELLLNPGIADEPSLQITDEHRNDIPYKQVVLRVKDSVGGEGYLFAMVSLQPVDDALNMVKAYYGYVLGLAIVLILFASYYYSRKIAGPLLQINRVTEKIANLNFSEKVPVLSRDEIGDLAKNINTLSDALHSRIEQLKQDIEKEKKLENTRKEFIASVSHELKNPLSVMKSCLSAVKDGVARHKNDYYMAALEKEVDRMNLLVVDMLELAKFESGTYQMKGDPFDIDEAIHDACGLLTQDMENKHLNLMIQVDQARVWGNRQRIEQVLANFLTNAIRYTPENQSIHISAREEGEAVKVSVENKGARIPEDQLDKIWDRFYRGDAARKRSDGGTGLGLAICKNILELHGSRYGAMNTEDGVLFYFYLHKA</sequence>
<dbReference type="GO" id="GO:0030295">
    <property type="term" value="F:protein kinase activator activity"/>
    <property type="evidence" value="ECO:0007669"/>
    <property type="project" value="TreeGrafter"/>
</dbReference>
<evidence type="ECO:0000256" key="3">
    <source>
        <dbReference type="ARBA" id="ARBA00012438"/>
    </source>
</evidence>
<keyword evidence="5" id="KW-0597">Phosphoprotein</keyword>
<dbReference type="InterPro" id="IPR003660">
    <property type="entry name" value="HAMP_dom"/>
</dbReference>
<dbReference type="AlphaFoldDB" id="A0A1R1F0F4"/>
<dbReference type="Proteomes" id="UP000187172">
    <property type="component" value="Unassembled WGS sequence"/>
</dbReference>
<dbReference type="CDD" id="cd00082">
    <property type="entry name" value="HisKA"/>
    <property type="match status" value="1"/>
</dbReference>
<dbReference type="RefSeq" id="WP_076165493.1">
    <property type="nucleotide sequence ID" value="NZ_MRTP01000001.1"/>
</dbReference>
<evidence type="ECO:0000313" key="15">
    <source>
        <dbReference type="EMBL" id="OMF57550.1"/>
    </source>
</evidence>
<keyword evidence="12" id="KW-1133">Transmembrane helix</keyword>
<dbReference type="SUPFAM" id="SSF158472">
    <property type="entry name" value="HAMP domain-like"/>
    <property type="match status" value="1"/>
</dbReference>
<keyword evidence="4" id="KW-1003">Cell membrane</keyword>
<dbReference type="EMBL" id="MRTP01000001">
    <property type="protein sequence ID" value="OMF57550.1"/>
    <property type="molecule type" value="Genomic_DNA"/>
</dbReference>
<name>A0A1R1F0F4_9BACL</name>
<reference evidence="15 16" key="1">
    <citation type="submission" date="2016-11" db="EMBL/GenBank/DDBJ databases">
        <title>Paenibacillus species isolates.</title>
        <authorList>
            <person name="Beno S.M."/>
        </authorList>
    </citation>
    <scope>NUCLEOTIDE SEQUENCE [LARGE SCALE GENOMIC DNA]</scope>
    <source>
        <strain evidence="15 16">FSL R5-0378</strain>
    </source>
</reference>
<evidence type="ECO:0000256" key="12">
    <source>
        <dbReference type="SAM" id="Phobius"/>
    </source>
</evidence>
<dbReference type="FunFam" id="1.10.287.130:FF:000001">
    <property type="entry name" value="Two-component sensor histidine kinase"/>
    <property type="match status" value="1"/>
</dbReference>
<dbReference type="PANTHER" id="PTHR42878:SF3">
    <property type="entry name" value="HISTIDINE PROTEIN KINASE SAES"/>
    <property type="match status" value="1"/>
</dbReference>
<keyword evidence="9" id="KW-0067">ATP-binding</keyword>
<dbReference type="GO" id="GO:0005886">
    <property type="term" value="C:plasma membrane"/>
    <property type="evidence" value="ECO:0007669"/>
    <property type="project" value="UniProtKB-SubCell"/>
</dbReference>
<evidence type="ECO:0000256" key="4">
    <source>
        <dbReference type="ARBA" id="ARBA00022475"/>
    </source>
</evidence>
<dbReference type="SMART" id="SM00387">
    <property type="entry name" value="HATPase_c"/>
    <property type="match status" value="1"/>
</dbReference>
<dbReference type="EC" id="2.7.13.3" evidence="3"/>
<keyword evidence="12" id="KW-0812">Transmembrane</keyword>
<dbReference type="Gene3D" id="1.10.287.130">
    <property type="match status" value="1"/>
</dbReference>
<evidence type="ECO:0000256" key="10">
    <source>
        <dbReference type="ARBA" id="ARBA00023012"/>
    </source>
</evidence>
<dbReference type="GO" id="GO:0007234">
    <property type="term" value="P:osmosensory signaling via phosphorelay pathway"/>
    <property type="evidence" value="ECO:0007669"/>
    <property type="project" value="TreeGrafter"/>
</dbReference>
<dbReference type="STRING" id="297318.BK138_02830"/>
<organism evidence="15 16">
    <name type="scientific">Paenibacillus rhizosphaerae</name>
    <dbReference type="NCBI Taxonomy" id="297318"/>
    <lineage>
        <taxon>Bacteria</taxon>
        <taxon>Bacillati</taxon>
        <taxon>Bacillota</taxon>
        <taxon>Bacilli</taxon>
        <taxon>Bacillales</taxon>
        <taxon>Paenibacillaceae</taxon>
        <taxon>Paenibacillus</taxon>
    </lineage>
</organism>
<evidence type="ECO:0000256" key="11">
    <source>
        <dbReference type="ARBA" id="ARBA00023136"/>
    </source>
</evidence>
<keyword evidence="7" id="KW-0547">Nucleotide-binding</keyword>
<feature type="domain" description="HAMP" evidence="14">
    <location>
        <begin position="333"/>
        <end position="385"/>
    </location>
</feature>
<dbReference type="Pfam" id="PF02518">
    <property type="entry name" value="HATPase_c"/>
    <property type="match status" value="1"/>
</dbReference>
<dbReference type="Pfam" id="PF00672">
    <property type="entry name" value="HAMP"/>
    <property type="match status" value="1"/>
</dbReference>
<feature type="transmembrane region" description="Helical" evidence="12">
    <location>
        <begin position="312"/>
        <end position="331"/>
    </location>
</feature>
<dbReference type="SMART" id="SM00304">
    <property type="entry name" value="HAMP"/>
    <property type="match status" value="1"/>
</dbReference>
<dbReference type="InterPro" id="IPR005467">
    <property type="entry name" value="His_kinase_dom"/>
</dbReference>
<keyword evidence="16" id="KW-1185">Reference proteome</keyword>
<dbReference type="Gene3D" id="3.30.565.10">
    <property type="entry name" value="Histidine kinase-like ATPase, C-terminal domain"/>
    <property type="match status" value="1"/>
</dbReference>
<evidence type="ECO:0000259" key="13">
    <source>
        <dbReference type="PROSITE" id="PS50109"/>
    </source>
</evidence>
<evidence type="ECO:0000256" key="8">
    <source>
        <dbReference type="ARBA" id="ARBA00022777"/>
    </source>
</evidence>
<dbReference type="FunFam" id="3.30.565.10:FF:000006">
    <property type="entry name" value="Sensor histidine kinase WalK"/>
    <property type="match status" value="1"/>
</dbReference>
<comment type="catalytic activity">
    <reaction evidence="1">
        <text>ATP + protein L-histidine = ADP + protein N-phospho-L-histidine.</text>
        <dbReference type="EC" id="2.7.13.3"/>
    </reaction>
</comment>
<gene>
    <name evidence="15" type="ORF">BK138_02830</name>
</gene>
<dbReference type="PROSITE" id="PS50109">
    <property type="entry name" value="HIS_KIN"/>
    <property type="match status" value="1"/>
</dbReference>
<dbReference type="Pfam" id="PF00512">
    <property type="entry name" value="HisKA"/>
    <property type="match status" value="1"/>
</dbReference>
<dbReference type="CDD" id="cd06225">
    <property type="entry name" value="HAMP"/>
    <property type="match status" value="1"/>
</dbReference>
<dbReference type="InterPro" id="IPR003594">
    <property type="entry name" value="HATPase_dom"/>
</dbReference>
<dbReference type="GO" id="GO:0000156">
    <property type="term" value="F:phosphorelay response regulator activity"/>
    <property type="evidence" value="ECO:0007669"/>
    <property type="project" value="TreeGrafter"/>
</dbReference>
<dbReference type="SMART" id="SM00388">
    <property type="entry name" value="HisKA"/>
    <property type="match status" value="1"/>
</dbReference>
<feature type="domain" description="Histidine kinase" evidence="13">
    <location>
        <begin position="407"/>
        <end position="619"/>
    </location>
</feature>
<evidence type="ECO:0000256" key="6">
    <source>
        <dbReference type="ARBA" id="ARBA00022679"/>
    </source>
</evidence>
<dbReference type="GO" id="GO:0005524">
    <property type="term" value="F:ATP binding"/>
    <property type="evidence" value="ECO:0007669"/>
    <property type="project" value="UniProtKB-KW"/>
</dbReference>
<evidence type="ECO:0000256" key="2">
    <source>
        <dbReference type="ARBA" id="ARBA00004651"/>
    </source>
</evidence>
<dbReference type="GO" id="GO:0000155">
    <property type="term" value="F:phosphorelay sensor kinase activity"/>
    <property type="evidence" value="ECO:0007669"/>
    <property type="project" value="InterPro"/>
</dbReference>
<dbReference type="InterPro" id="IPR050351">
    <property type="entry name" value="BphY/WalK/GraS-like"/>
</dbReference>
<comment type="subcellular location">
    <subcellularLocation>
        <location evidence="2">Cell membrane</location>
        <topology evidence="2">Multi-pass membrane protein</topology>
    </subcellularLocation>
</comment>
<dbReference type="PROSITE" id="PS50885">
    <property type="entry name" value="HAMP"/>
    <property type="match status" value="1"/>
</dbReference>
<keyword evidence="8" id="KW-0418">Kinase</keyword>
<dbReference type="PRINTS" id="PR00344">
    <property type="entry name" value="BCTRLSENSOR"/>
</dbReference>
<protein>
    <recommendedName>
        <fullName evidence="3">histidine kinase</fullName>
        <ecNumber evidence="3">2.7.13.3</ecNumber>
    </recommendedName>
</protein>
<keyword evidence="10" id="KW-0902">Two-component regulatory system</keyword>
<accession>A0A1R1F0F4</accession>
<evidence type="ECO:0000256" key="7">
    <source>
        <dbReference type="ARBA" id="ARBA00022741"/>
    </source>
</evidence>
<comment type="caution">
    <text evidence="15">The sequence shown here is derived from an EMBL/GenBank/DDBJ whole genome shotgun (WGS) entry which is preliminary data.</text>
</comment>
<evidence type="ECO:0000313" key="16">
    <source>
        <dbReference type="Proteomes" id="UP000187172"/>
    </source>
</evidence>
<keyword evidence="11 12" id="KW-0472">Membrane</keyword>
<dbReference type="Gene3D" id="6.10.340.10">
    <property type="match status" value="1"/>
</dbReference>
<dbReference type="SUPFAM" id="SSF55874">
    <property type="entry name" value="ATPase domain of HSP90 chaperone/DNA topoisomerase II/histidine kinase"/>
    <property type="match status" value="1"/>
</dbReference>
<evidence type="ECO:0000256" key="5">
    <source>
        <dbReference type="ARBA" id="ARBA00022553"/>
    </source>
</evidence>
<dbReference type="InterPro" id="IPR036890">
    <property type="entry name" value="HATPase_C_sf"/>
</dbReference>
<keyword evidence="6" id="KW-0808">Transferase</keyword>
<evidence type="ECO:0000256" key="1">
    <source>
        <dbReference type="ARBA" id="ARBA00000085"/>
    </source>
</evidence>